<sequence length="95" mass="10083">MVSESRRRGGQPPYKAGYPRPGRGQGQLARAAIAHGHTSLQRGARRGLPPMTNPTASHRGGCPLAGWLPTGKGSHRLRRGSSDGIDGARGVRTFF</sequence>
<feature type="region of interest" description="Disordered" evidence="1">
    <location>
        <begin position="1"/>
        <end position="95"/>
    </location>
</feature>
<protein>
    <submittedName>
        <fullName evidence="2">Uncharacterized protein</fullName>
    </submittedName>
</protein>
<name>A0A426ZDT2_ENSVE</name>
<organism evidence="2 3">
    <name type="scientific">Ensete ventricosum</name>
    <name type="common">Abyssinian banana</name>
    <name type="synonym">Musa ensete</name>
    <dbReference type="NCBI Taxonomy" id="4639"/>
    <lineage>
        <taxon>Eukaryota</taxon>
        <taxon>Viridiplantae</taxon>
        <taxon>Streptophyta</taxon>
        <taxon>Embryophyta</taxon>
        <taxon>Tracheophyta</taxon>
        <taxon>Spermatophyta</taxon>
        <taxon>Magnoliopsida</taxon>
        <taxon>Liliopsida</taxon>
        <taxon>Zingiberales</taxon>
        <taxon>Musaceae</taxon>
        <taxon>Ensete</taxon>
    </lineage>
</organism>
<evidence type="ECO:0000256" key="1">
    <source>
        <dbReference type="SAM" id="MobiDB-lite"/>
    </source>
</evidence>
<dbReference type="EMBL" id="AMZH03007104">
    <property type="protein sequence ID" value="RRT62141.1"/>
    <property type="molecule type" value="Genomic_DNA"/>
</dbReference>
<accession>A0A426ZDT2</accession>
<dbReference type="AlphaFoldDB" id="A0A426ZDT2"/>
<evidence type="ECO:0000313" key="2">
    <source>
        <dbReference type="EMBL" id="RRT62141.1"/>
    </source>
</evidence>
<gene>
    <name evidence="2" type="ORF">B296_00015689</name>
</gene>
<proteinExistence type="predicted"/>
<evidence type="ECO:0000313" key="3">
    <source>
        <dbReference type="Proteomes" id="UP000287651"/>
    </source>
</evidence>
<comment type="caution">
    <text evidence="2">The sequence shown here is derived from an EMBL/GenBank/DDBJ whole genome shotgun (WGS) entry which is preliminary data.</text>
</comment>
<reference evidence="2 3" key="1">
    <citation type="journal article" date="2014" name="Agronomy (Basel)">
        <title>A Draft Genome Sequence for Ensete ventricosum, the Drought-Tolerant Tree Against Hunger.</title>
        <authorList>
            <person name="Harrison J."/>
            <person name="Moore K.A."/>
            <person name="Paszkiewicz K."/>
            <person name="Jones T."/>
            <person name="Grant M."/>
            <person name="Ambacheew D."/>
            <person name="Muzemil S."/>
            <person name="Studholme D.J."/>
        </authorList>
    </citation>
    <scope>NUCLEOTIDE SEQUENCE [LARGE SCALE GENOMIC DNA]</scope>
</reference>
<dbReference type="Proteomes" id="UP000287651">
    <property type="component" value="Unassembled WGS sequence"/>
</dbReference>